<proteinExistence type="predicted"/>
<evidence type="ECO:0000313" key="3">
    <source>
        <dbReference type="Proteomes" id="UP001500575"/>
    </source>
</evidence>
<evidence type="ECO:0000313" key="2">
    <source>
        <dbReference type="EMBL" id="GAA2125912.1"/>
    </source>
</evidence>
<evidence type="ECO:0000256" key="1">
    <source>
        <dbReference type="SAM" id="MobiDB-lite"/>
    </source>
</evidence>
<dbReference type="RefSeq" id="WP_344303964.1">
    <property type="nucleotide sequence ID" value="NZ_BAAAQQ010000011.1"/>
</dbReference>
<reference evidence="2 3" key="1">
    <citation type="journal article" date="2019" name="Int. J. Syst. Evol. Microbiol.">
        <title>The Global Catalogue of Microorganisms (GCM) 10K type strain sequencing project: providing services to taxonomists for standard genome sequencing and annotation.</title>
        <authorList>
            <consortium name="The Broad Institute Genomics Platform"/>
            <consortium name="The Broad Institute Genome Sequencing Center for Infectious Disease"/>
            <person name="Wu L."/>
            <person name="Ma J."/>
        </authorList>
    </citation>
    <scope>NUCLEOTIDE SEQUENCE [LARGE SCALE GENOMIC DNA]</scope>
    <source>
        <strain evidence="2 3">JCM 16021</strain>
    </source>
</reference>
<gene>
    <name evidence="2" type="ORF">GCM10009843_24040</name>
</gene>
<sequence>MSAGQNDPTADQPVLRILTPDATPEEIAAIVAVFAALGSGSTPLPPKPAPAWNRPARLVRRTHRPGPEGWRLSGLPR</sequence>
<comment type="caution">
    <text evidence="2">The sequence shown here is derived from an EMBL/GenBank/DDBJ whole genome shotgun (WGS) entry which is preliminary data.</text>
</comment>
<dbReference type="InterPro" id="IPR032716">
    <property type="entry name" value="ACC_epsilon"/>
</dbReference>
<feature type="region of interest" description="Disordered" evidence="1">
    <location>
        <begin position="40"/>
        <end position="77"/>
    </location>
</feature>
<name>A0ABN2YGX7_9ACTN</name>
<keyword evidence="3" id="KW-1185">Reference proteome</keyword>
<dbReference type="EMBL" id="BAAAQQ010000011">
    <property type="protein sequence ID" value="GAA2125912.1"/>
    <property type="molecule type" value="Genomic_DNA"/>
</dbReference>
<organism evidence="2 3">
    <name type="scientific">Nocardioides bigeumensis</name>
    <dbReference type="NCBI Taxonomy" id="433657"/>
    <lineage>
        <taxon>Bacteria</taxon>
        <taxon>Bacillati</taxon>
        <taxon>Actinomycetota</taxon>
        <taxon>Actinomycetes</taxon>
        <taxon>Propionibacteriales</taxon>
        <taxon>Nocardioidaceae</taxon>
        <taxon>Nocardioides</taxon>
    </lineage>
</organism>
<evidence type="ECO:0008006" key="4">
    <source>
        <dbReference type="Google" id="ProtNLM"/>
    </source>
</evidence>
<accession>A0ABN2YGX7</accession>
<protein>
    <recommendedName>
        <fullName evidence="4">Acyl-CoA carboxylase subunit epsilon</fullName>
    </recommendedName>
</protein>
<dbReference type="Pfam" id="PF13822">
    <property type="entry name" value="ACC_epsilon"/>
    <property type="match status" value="1"/>
</dbReference>
<dbReference type="Proteomes" id="UP001500575">
    <property type="component" value="Unassembled WGS sequence"/>
</dbReference>